<dbReference type="AlphaFoldDB" id="A0A2C7A606"/>
<proteinExistence type="predicted"/>
<keyword evidence="2" id="KW-1185">Reference proteome</keyword>
<evidence type="ECO:0000313" key="2">
    <source>
        <dbReference type="Proteomes" id="UP000223527"/>
    </source>
</evidence>
<comment type="caution">
    <text evidence="1">The sequence shown here is derived from an EMBL/GenBank/DDBJ whole genome shotgun (WGS) entry which is preliminary data.</text>
</comment>
<sequence length="201" mass="21817">MLAVSQRLDQACAAGQGIDQPVTVTWDELLRRFGAPSQDLVAFQAAFAGALRMVYAADPTITLAADEEGVTLGHAATAREAEVRHPAAGGPRGLPDPVSLRPHLTGLPGVVWLRRGRGDEPLVIGVTPGARLEPERLVLVLLEPLILQASGEMPQKEFEAVSAWVVANRDLIDFVWEGKVRSFEDVTSRIRKLAVSDWRQN</sequence>
<organism evidence="1 2">
    <name type="scientific">Teichococcus rhizosphaerae</name>
    <dbReference type="NCBI Taxonomy" id="1335062"/>
    <lineage>
        <taxon>Bacteria</taxon>
        <taxon>Pseudomonadati</taxon>
        <taxon>Pseudomonadota</taxon>
        <taxon>Alphaproteobacteria</taxon>
        <taxon>Acetobacterales</taxon>
        <taxon>Roseomonadaceae</taxon>
        <taxon>Roseomonas</taxon>
    </lineage>
</organism>
<evidence type="ECO:0000313" key="1">
    <source>
        <dbReference type="EMBL" id="PHK93419.1"/>
    </source>
</evidence>
<dbReference type="EMBL" id="PDNU01000047">
    <property type="protein sequence ID" value="PHK93419.1"/>
    <property type="molecule type" value="Genomic_DNA"/>
</dbReference>
<reference evidence="1 2" key="1">
    <citation type="submission" date="2017-10" db="EMBL/GenBank/DDBJ databases">
        <authorList>
            <person name="Banno H."/>
            <person name="Chua N.-H."/>
        </authorList>
    </citation>
    <scope>NUCLEOTIDE SEQUENCE [LARGE SCALE GENOMIC DNA]</scope>
    <source>
        <strain evidence="1 2">YW11</strain>
    </source>
</reference>
<protein>
    <submittedName>
        <fullName evidence="1">Uncharacterized protein</fullName>
    </submittedName>
</protein>
<dbReference type="Proteomes" id="UP000223527">
    <property type="component" value="Unassembled WGS sequence"/>
</dbReference>
<name>A0A2C7A606_9PROT</name>
<accession>A0A2C7A606</accession>
<gene>
    <name evidence="1" type="ORF">CR162_18630</name>
</gene>